<keyword evidence="5" id="KW-0106">Calcium</keyword>
<feature type="compositionally biased region" description="Low complexity" evidence="9">
    <location>
        <begin position="472"/>
        <end position="496"/>
    </location>
</feature>
<dbReference type="SMART" id="SM00607">
    <property type="entry name" value="FTP"/>
    <property type="match status" value="1"/>
</dbReference>
<dbReference type="SUPFAM" id="SSF56436">
    <property type="entry name" value="C-type lectin-like"/>
    <property type="match status" value="1"/>
</dbReference>
<keyword evidence="4" id="KW-0677">Repeat</keyword>
<dbReference type="SUPFAM" id="SSF57535">
    <property type="entry name" value="Complement control module/SCR domain"/>
    <property type="match status" value="3"/>
</dbReference>
<dbReference type="SMART" id="SM00034">
    <property type="entry name" value="CLECT"/>
    <property type="match status" value="1"/>
</dbReference>
<dbReference type="PROSITE" id="PS50041">
    <property type="entry name" value="C_TYPE_LECTIN_2"/>
    <property type="match status" value="1"/>
</dbReference>
<dbReference type="Pfam" id="PF00059">
    <property type="entry name" value="Lectin_C"/>
    <property type="match status" value="1"/>
</dbReference>
<dbReference type="Gene3D" id="2.10.70.10">
    <property type="entry name" value="Complement Module, domain 1"/>
    <property type="match status" value="3"/>
</dbReference>
<organism evidence="13 14">
    <name type="scientific">Dermatophagoides farinae</name>
    <name type="common">American house dust mite</name>
    <dbReference type="NCBI Taxonomy" id="6954"/>
    <lineage>
        <taxon>Eukaryota</taxon>
        <taxon>Metazoa</taxon>
        <taxon>Ecdysozoa</taxon>
        <taxon>Arthropoda</taxon>
        <taxon>Chelicerata</taxon>
        <taxon>Arachnida</taxon>
        <taxon>Acari</taxon>
        <taxon>Acariformes</taxon>
        <taxon>Sarcoptiformes</taxon>
        <taxon>Astigmata</taxon>
        <taxon>Psoroptidia</taxon>
        <taxon>Analgoidea</taxon>
        <taxon>Pyroglyphidae</taxon>
        <taxon>Dermatophagoidinae</taxon>
        <taxon>Dermatophagoides</taxon>
    </lineage>
</organism>
<keyword evidence="2" id="KW-0479">Metal-binding</keyword>
<dbReference type="AlphaFoldDB" id="A0A922HW12"/>
<evidence type="ECO:0000256" key="4">
    <source>
        <dbReference type="ARBA" id="ARBA00022737"/>
    </source>
</evidence>
<feature type="compositionally biased region" description="Low complexity" evidence="9">
    <location>
        <begin position="542"/>
        <end position="566"/>
    </location>
</feature>
<feature type="disulfide bond" evidence="8">
    <location>
        <begin position="315"/>
        <end position="342"/>
    </location>
</feature>
<keyword evidence="14" id="KW-1185">Reference proteome</keyword>
<dbReference type="Pfam" id="PF00084">
    <property type="entry name" value="Sushi"/>
    <property type="match status" value="3"/>
</dbReference>
<dbReference type="InterPro" id="IPR016186">
    <property type="entry name" value="C-type_lectin-like/link_sf"/>
</dbReference>
<feature type="compositionally biased region" description="Polar residues" evidence="9">
    <location>
        <begin position="638"/>
        <end position="648"/>
    </location>
</feature>
<dbReference type="Proteomes" id="UP000790347">
    <property type="component" value="Unassembled WGS sequence"/>
</dbReference>
<evidence type="ECO:0000313" key="14">
    <source>
        <dbReference type="Proteomes" id="UP000790347"/>
    </source>
</evidence>
<evidence type="ECO:0000256" key="7">
    <source>
        <dbReference type="ARBA" id="ARBA00023180"/>
    </source>
</evidence>
<dbReference type="InterPro" id="IPR016187">
    <property type="entry name" value="CTDL_fold"/>
</dbReference>
<keyword evidence="1 8" id="KW-0768">Sushi</keyword>
<gene>
    <name evidence="13" type="primary">CTLSE2_2</name>
    <name evidence="13" type="ORF">DERF_010497</name>
</gene>
<evidence type="ECO:0000256" key="2">
    <source>
        <dbReference type="ARBA" id="ARBA00022723"/>
    </source>
</evidence>
<keyword evidence="10" id="KW-0812">Transmembrane</keyword>
<feature type="region of interest" description="Disordered" evidence="9">
    <location>
        <begin position="472"/>
        <end position="504"/>
    </location>
</feature>
<comment type="caution">
    <text evidence="8">Lacks conserved residue(s) required for the propagation of feature annotation.</text>
</comment>
<evidence type="ECO:0000256" key="10">
    <source>
        <dbReference type="SAM" id="Phobius"/>
    </source>
</evidence>
<keyword evidence="10" id="KW-1133">Transmembrane helix</keyword>
<dbReference type="CDD" id="cd00033">
    <property type="entry name" value="CCP"/>
    <property type="match status" value="3"/>
</dbReference>
<sequence>IDVAIGKAAMQSSTVGQGHAQKAVDGSPSSFFNPSTCTMTEAERTPWFYVNLLEPVLVQLVRIDFGASCCQGRPATITVRVGNNRPDLGTNPLCRKFTGFIEEGRPLYLPCTRPMAGAFVSIQLESNGNSSPLSICELFVYTDHALSIEQCPTFRDQPLGGTSTYDGKCYIFYNEHPLNFESAKKFCEVRGGTLVDETSPALQGFLSWELYRRHRNDPNGQYWLGAIRDQRNQQNWKWINGKDVTISFWNLPMTRENCSRFDGTKGWLWSDTNCQIKLNYMCQHRPLSCGRPERPPNSTVSIRSVDVGQTIEYHCNEGSLLLGPNIRTCMSNGFFSEYAPKCKYIECGPPQSISNGNYNLNNKSRAYMSSLSYQCNDGYVLVGRGNLVCDPDGLWNGPPPRCEPVLCPDPPMITNGFGTLVSNSTRFDSIVEYQCDPGFELVGDKLIQCNRAGYWEGQPGYCIEIRSAPPSKATTIASTSTTTTTTTTTSTTTTTPPSLPTNPPTTGYPTTFFDSNPIRASYPGQNLPVKPPQIALLPVVNNNQQQQQQHSNNNNGHSNIYTNTNNPYNSRTPEQSLPPMTTPSIPISSHHHHTTSSPTSIASSPSSTTTTGTTTSTAINSRNKHIHHQQHHTSIHQRPNTQKPSMTHNRIADNEIPDGPLNPTKNFLGKPSKIAAARLNMGGIIALGIFGGFVFLAAVITIIVIIVRRFKHSHSSLDAQTISTFDSSNGDNPGFYHKYASAWSQLQSSAVLHSGSYKPANMASRLAGVGGGVDVPYEHHHGYLHGGGGGVGPRQRSPNGGGSINEAFRDVGPDSDMYTRSADRRNNNLNGSGGCGGGGGPKRNGNEHDWHRGKY</sequence>
<dbReference type="EMBL" id="ASGP02000004">
    <property type="protein sequence ID" value="KAH9512090.1"/>
    <property type="molecule type" value="Genomic_DNA"/>
</dbReference>
<dbReference type="PROSITE" id="PS50923">
    <property type="entry name" value="SUSHI"/>
    <property type="match status" value="3"/>
</dbReference>
<dbReference type="InterPro" id="IPR001304">
    <property type="entry name" value="C-type_lectin-like"/>
</dbReference>
<keyword evidence="3" id="KW-0732">Signal</keyword>
<feature type="compositionally biased region" description="Basic residues" evidence="9">
    <location>
        <begin position="622"/>
        <end position="635"/>
    </location>
</feature>
<reference evidence="13" key="2">
    <citation type="journal article" date="2022" name="Res Sq">
        <title>Comparative Genomics Reveals Insights into the Divergent Evolution of Astigmatic Mites and Household Pest Adaptations.</title>
        <authorList>
            <person name="Xiong Q."/>
            <person name="Wan A.T.-Y."/>
            <person name="Liu X.-Y."/>
            <person name="Fung C.S.-H."/>
            <person name="Xiao X."/>
            <person name="Malainual N."/>
            <person name="Hou J."/>
            <person name="Wang L."/>
            <person name="Wang M."/>
            <person name="Yang K."/>
            <person name="Cui Y."/>
            <person name="Leung E."/>
            <person name="Nong W."/>
            <person name="Shin S.-K."/>
            <person name="Au S."/>
            <person name="Jeong K.Y."/>
            <person name="Chew F.T."/>
            <person name="Hui J."/>
            <person name="Leung T.F."/>
            <person name="Tungtrongchitr A."/>
            <person name="Zhong N."/>
            <person name="Liu Z."/>
            <person name="Tsui S."/>
        </authorList>
    </citation>
    <scope>NUCLEOTIDE SEQUENCE</scope>
    <source>
        <strain evidence="13">Derf</strain>
        <tissue evidence="13">Whole organism</tissue>
    </source>
</reference>
<dbReference type="SMART" id="SM00032">
    <property type="entry name" value="CCP"/>
    <property type="match status" value="3"/>
</dbReference>
<keyword evidence="6 8" id="KW-1015">Disulfide bond</keyword>
<evidence type="ECO:0000256" key="8">
    <source>
        <dbReference type="PROSITE-ProRule" id="PRU00302"/>
    </source>
</evidence>
<feature type="domain" description="C-type lectin" evidence="11">
    <location>
        <begin position="165"/>
        <end position="283"/>
    </location>
</feature>
<feature type="region of interest" description="Disordered" evidence="9">
    <location>
        <begin position="542"/>
        <end position="661"/>
    </location>
</feature>
<feature type="disulfide bond" evidence="8">
    <location>
        <begin position="435"/>
        <end position="462"/>
    </location>
</feature>
<feature type="compositionally biased region" description="Gly residues" evidence="9">
    <location>
        <begin position="831"/>
        <end position="842"/>
    </location>
</feature>
<dbReference type="InterPro" id="IPR035976">
    <property type="entry name" value="Sushi/SCR/CCP_sf"/>
</dbReference>
<dbReference type="PANTHER" id="PTHR46393:SF7">
    <property type="entry name" value="COMPLEMENT C2"/>
    <property type="match status" value="1"/>
</dbReference>
<evidence type="ECO:0000256" key="3">
    <source>
        <dbReference type="ARBA" id="ARBA00022729"/>
    </source>
</evidence>
<dbReference type="InterPro" id="IPR006585">
    <property type="entry name" value="FTP1"/>
</dbReference>
<feature type="region of interest" description="Disordered" evidence="9">
    <location>
        <begin position="785"/>
        <end position="855"/>
    </location>
</feature>
<dbReference type="Gene3D" id="3.10.100.10">
    <property type="entry name" value="Mannose-Binding Protein A, subunit A"/>
    <property type="match status" value="1"/>
</dbReference>
<feature type="transmembrane region" description="Helical" evidence="10">
    <location>
        <begin position="681"/>
        <end position="707"/>
    </location>
</feature>
<feature type="domain" description="Sushi" evidence="12">
    <location>
        <begin position="345"/>
        <end position="404"/>
    </location>
</feature>
<evidence type="ECO:0000256" key="6">
    <source>
        <dbReference type="ARBA" id="ARBA00023157"/>
    </source>
</evidence>
<keyword evidence="10" id="KW-0472">Membrane</keyword>
<evidence type="ECO:0000256" key="9">
    <source>
        <dbReference type="SAM" id="MobiDB-lite"/>
    </source>
</evidence>
<reference evidence="13" key="1">
    <citation type="submission" date="2013-05" db="EMBL/GenBank/DDBJ databases">
        <authorList>
            <person name="Yim A.K.Y."/>
            <person name="Chan T.F."/>
            <person name="Ji K.M."/>
            <person name="Liu X.Y."/>
            <person name="Zhou J.W."/>
            <person name="Li R.Q."/>
            <person name="Yang K.Y."/>
            <person name="Li J."/>
            <person name="Li M."/>
            <person name="Law P.T.W."/>
            <person name="Wu Y.L."/>
            <person name="Cai Z.L."/>
            <person name="Qin H."/>
            <person name="Bao Y."/>
            <person name="Leung R.K.K."/>
            <person name="Ng P.K.S."/>
            <person name="Zou J."/>
            <person name="Zhong X.J."/>
            <person name="Ran P.X."/>
            <person name="Zhong N.S."/>
            <person name="Liu Z.G."/>
            <person name="Tsui S.K.W."/>
        </authorList>
    </citation>
    <scope>NUCLEOTIDE SEQUENCE</scope>
    <source>
        <strain evidence="13">Derf</strain>
        <tissue evidence="13">Whole organism</tissue>
    </source>
</reference>
<proteinExistence type="predicted"/>
<dbReference type="InterPro" id="IPR000436">
    <property type="entry name" value="Sushi_SCR_CCP_dom"/>
</dbReference>
<dbReference type="Pfam" id="PF22633">
    <property type="entry name" value="F5_F8_type_C_2"/>
    <property type="match status" value="1"/>
</dbReference>
<protein>
    <submittedName>
        <fullName evidence="13">C-type lectin (CTL) or carbohydrate-recognition domain (CRD)</fullName>
    </submittedName>
</protein>
<dbReference type="SUPFAM" id="SSF49785">
    <property type="entry name" value="Galactose-binding domain-like"/>
    <property type="match status" value="1"/>
</dbReference>
<feature type="compositionally biased region" description="Low complexity" evidence="9">
    <location>
        <begin position="595"/>
        <end position="619"/>
    </location>
</feature>
<evidence type="ECO:0000313" key="13">
    <source>
        <dbReference type="EMBL" id="KAH9512090.1"/>
    </source>
</evidence>
<dbReference type="PANTHER" id="PTHR46393">
    <property type="entry name" value="SUSHI DOMAIN-CONTAINING PROTEIN"/>
    <property type="match status" value="1"/>
</dbReference>
<feature type="non-terminal residue" evidence="13">
    <location>
        <position position="1"/>
    </location>
</feature>
<evidence type="ECO:0000259" key="12">
    <source>
        <dbReference type="PROSITE" id="PS50923"/>
    </source>
</evidence>
<name>A0A922HW12_DERFA</name>
<feature type="disulfide bond" evidence="8">
    <location>
        <begin position="375"/>
        <end position="402"/>
    </location>
</feature>
<dbReference type="CDD" id="cd00037">
    <property type="entry name" value="CLECT"/>
    <property type="match status" value="1"/>
</dbReference>
<feature type="compositionally biased region" description="Low complexity" evidence="9">
    <location>
        <begin position="577"/>
        <end position="588"/>
    </location>
</feature>
<comment type="caution">
    <text evidence="13">The sequence shown here is derived from an EMBL/GenBank/DDBJ whole genome shotgun (WGS) entry which is preliminary data.</text>
</comment>
<dbReference type="GO" id="GO:0046872">
    <property type="term" value="F:metal ion binding"/>
    <property type="evidence" value="ECO:0007669"/>
    <property type="project" value="UniProtKB-KW"/>
</dbReference>
<accession>A0A922HW12</accession>
<feature type="compositionally biased region" description="Basic and acidic residues" evidence="9">
    <location>
        <begin position="844"/>
        <end position="855"/>
    </location>
</feature>
<keyword evidence="7" id="KW-0325">Glycoprotein</keyword>
<feature type="domain" description="Sushi" evidence="12">
    <location>
        <begin position="287"/>
        <end position="344"/>
    </location>
</feature>
<feature type="domain" description="Sushi" evidence="12">
    <location>
        <begin position="405"/>
        <end position="464"/>
    </location>
</feature>
<evidence type="ECO:0000259" key="11">
    <source>
        <dbReference type="PROSITE" id="PS50041"/>
    </source>
</evidence>
<dbReference type="InterPro" id="IPR008979">
    <property type="entry name" value="Galactose-bd-like_sf"/>
</dbReference>
<dbReference type="Gene3D" id="2.60.120.260">
    <property type="entry name" value="Galactose-binding domain-like"/>
    <property type="match status" value="1"/>
</dbReference>
<evidence type="ECO:0000256" key="1">
    <source>
        <dbReference type="ARBA" id="ARBA00022659"/>
    </source>
</evidence>
<evidence type="ECO:0000256" key="5">
    <source>
        <dbReference type="ARBA" id="ARBA00022837"/>
    </source>
</evidence>